<evidence type="ECO:0008006" key="2">
    <source>
        <dbReference type="Google" id="ProtNLM"/>
    </source>
</evidence>
<dbReference type="PANTHER" id="PTHR34322">
    <property type="entry name" value="TRANSPOSASE, Y1_TNP DOMAIN-CONTAINING"/>
    <property type="match status" value="1"/>
</dbReference>
<evidence type="ECO:0000313" key="1">
    <source>
        <dbReference type="EMBL" id="GAI18312.1"/>
    </source>
</evidence>
<feature type="non-terminal residue" evidence="1">
    <location>
        <position position="110"/>
    </location>
</feature>
<dbReference type="PANTHER" id="PTHR34322:SF2">
    <property type="entry name" value="TRANSPOSASE IS200-LIKE DOMAIN-CONTAINING PROTEIN"/>
    <property type="match status" value="1"/>
</dbReference>
<organism evidence="1">
    <name type="scientific">marine sediment metagenome</name>
    <dbReference type="NCBI Taxonomy" id="412755"/>
    <lineage>
        <taxon>unclassified sequences</taxon>
        <taxon>metagenomes</taxon>
        <taxon>ecological metagenomes</taxon>
    </lineage>
</organism>
<accession>X1LG66</accession>
<dbReference type="SUPFAM" id="SSF143422">
    <property type="entry name" value="Transposase IS200-like"/>
    <property type="match status" value="1"/>
</dbReference>
<reference evidence="1" key="1">
    <citation type="journal article" date="2014" name="Front. Microbiol.">
        <title>High frequency of phylogenetically diverse reductive dehalogenase-homologous genes in deep subseafloor sedimentary metagenomes.</title>
        <authorList>
            <person name="Kawai M."/>
            <person name="Futagami T."/>
            <person name="Toyoda A."/>
            <person name="Takaki Y."/>
            <person name="Nishi S."/>
            <person name="Hori S."/>
            <person name="Arai W."/>
            <person name="Tsubouchi T."/>
            <person name="Morono Y."/>
            <person name="Uchiyama I."/>
            <person name="Ito T."/>
            <person name="Fujiyama A."/>
            <person name="Inagaki F."/>
            <person name="Takami H."/>
        </authorList>
    </citation>
    <scope>NUCLEOTIDE SEQUENCE</scope>
    <source>
        <strain evidence="1">Expedition CK06-06</strain>
    </source>
</reference>
<dbReference type="EMBL" id="BARV01004550">
    <property type="protein sequence ID" value="GAI18312.1"/>
    <property type="molecule type" value="Genomic_DNA"/>
</dbReference>
<dbReference type="AlphaFoldDB" id="X1LG66"/>
<name>X1LG66_9ZZZZ</name>
<sequence>MPIKRPQFIKGEIYHTIIRGVGDSLIFKDKSDYYRGIYSIYEFNTTKPTEIRERRHQRQKVKASGEPFSDTRNLLVEILAFCFMPNHIHLLLRQLRDRGISEFVRKFGAG</sequence>
<dbReference type="GO" id="GO:0003677">
    <property type="term" value="F:DNA binding"/>
    <property type="evidence" value="ECO:0007669"/>
    <property type="project" value="InterPro"/>
</dbReference>
<dbReference type="GO" id="GO:0004803">
    <property type="term" value="F:transposase activity"/>
    <property type="evidence" value="ECO:0007669"/>
    <property type="project" value="InterPro"/>
</dbReference>
<dbReference type="InterPro" id="IPR036515">
    <property type="entry name" value="Transposase_17_sf"/>
</dbReference>
<protein>
    <recommendedName>
        <fullName evidence="2">Transposase IS200-like domain-containing protein</fullName>
    </recommendedName>
</protein>
<dbReference type="Gene3D" id="3.30.70.1290">
    <property type="entry name" value="Transposase IS200-like"/>
    <property type="match status" value="1"/>
</dbReference>
<gene>
    <name evidence="1" type="ORF">S06H3_10020</name>
</gene>
<dbReference type="GO" id="GO:0006313">
    <property type="term" value="P:DNA transposition"/>
    <property type="evidence" value="ECO:0007669"/>
    <property type="project" value="InterPro"/>
</dbReference>
<comment type="caution">
    <text evidence="1">The sequence shown here is derived from an EMBL/GenBank/DDBJ whole genome shotgun (WGS) entry which is preliminary data.</text>
</comment>
<proteinExistence type="predicted"/>